<dbReference type="AlphaFoldDB" id="A0AAE1DB48"/>
<dbReference type="InterPro" id="IPR004875">
    <property type="entry name" value="DDE_SF_endonuclease_dom"/>
</dbReference>
<protein>
    <recommendedName>
        <fullName evidence="1">DDE-1 domain-containing protein</fullName>
    </recommendedName>
</protein>
<dbReference type="EMBL" id="JAWDGP010004477">
    <property type="protein sequence ID" value="KAK3764026.1"/>
    <property type="molecule type" value="Genomic_DNA"/>
</dbReference>
<evidence type="ECO:0000313" key="2">
    <source>
        <dbReference type="EMBL" id="KAK3764026.1"/>
    </source>
</evidence>
<dbReference type="GO" id="GO:0003676">
    <property type="term" value="F:nucleic acid binding"/>
    <property type="evidence" value="ECO:0007669"/>
    <property type="project" value="InterPro"/>
</dbReference>
<reference evidence="2" key="1">
    <citation type="journal article" date="2023" name="G3 (Bethesda)">
        <title>A reference genome for the long-term kleptoplast-retaining sea slug Elysia crispata morphotype clarki.</title>
        <authorList>
            <person name="Eastman K.E."/>
            <person name="Pendleton A.L."/>
            <person name="Shaikh M.A."/>
            <person name="Suttiyut T."/>
            <person name="Ogas R."/>
            <person name="Tomko P."/>
            <person name="Gavelis G."/>
            <person name="Widhalm J.R."/>
            <person name="Wisecaver J.H."/>
        </authorList>
    </citation>
    <scope>NUCLEOTIDE SEQUENCE</scope>
    <source>
        <strain evidence="2">ECLA1</strain>
    </source>
</reference>
<gene>
    <name evidence="2" type="ORF">RRG08_004390</name>
</gene>
<keyword evidence="3" id="KW-1185">Reference proteome</keyword>
<organism evidence="2 3">
    <name type="scientific">Elysia crispata</name>
    <name type="common">lettuce slug</name>
    <dbReference type="NCBI Taxonomy" id="231223"/>
    <lineage>
        <taxon>Eukaryota</taxon>
        <taxon>Metazoa</taxon>
        <taxon>Spiralia</taxon>
        <taxon>Lophotrochozoa</taxon>
        <taxon>Mollusca</taxon>
        <taxon>Gastropoda</taxon>
        <taxon>Heterobranchia</taxon>
        <taxon>Euthyneura</taxon>
        <taxon>Panpulmonata</taxon>
        <taxon>Sacoglossa</taxon>
        <taxon>Placobranchoidea</taxon>
        <taxon>Plakobranchidae</taxon>
        <taxon>Elysia</taxon>
    </lineage>
</organism>
<evidence type="ECO:0000313" key="3">
    <source>
        <dbReference type="Proteomes" id="UP001283361"/>
    </source>
</evidence>
<proteinExistence type="predicted"/>
<dbReference type="Pfam" id="PF03184">
    <property type="entry name" value="DDE_1"/>
    <property type="match status" value="1"/>
</dbReference>
<evidence type="ECO:0000259" key="1">
    <source>
        <dbReference type="Pfam" id="PF03184"/>
    </source>
</evidence>
<accession>A0AAE1DB48</accession>
<comment type="caution">
    <text evidence="2">The sequence shown here is derived from an EMBL/GenBank/DDBJ whole genome shotgun (WGS) entry which is preliminary data.</text>
</comment>
<name>A0AAE1DB48_9GAST</name>
<feature type="domain" description="DDE-1" evidence="1">
    <location>
        <begin position="44"/>
        <end position="109"/>
    </location>
</feature>
<sequence length="129" mass="14372">MPEQIYNCDESGFVTDPKCQVVLATKGAKRVNQHIGGSGREQITVNCAGSASGKSLPPYVVYKGKNLYESWTRDGPQDACYTTCEKGWMEGPQFLDWFTKVFLVHTEDVSNKTRFSFLIAMLPTSPLLL</sequence>
<dbReference type="Proteomes" id="UP001283361">
    <property type="component" value="Unassembled WGS sequence"/>
</dbReference>